<accession>A0ABR3W8N6</accession>
<name>A0ABR3W8N6_9PEZI</name>
<dbReference type="PANTHER" id="PTHR24148">
    <property type="entry name" value="ANKYRIN REPEAT DOMAIN-CONTAINING PROTEIN 39 HOMOLOG-RELATED"/>
    <property type="match status" value="1"/>
</dbReference>
<evidence type="ECO:0000313" key="3">
    <source>
        <dbReference type="Proteomes" id="UP001583177"/>
    </source>
</evidence>
<proteinExistence type="predicted"/>
<gene>
    <name evidence="2" type="ORF">Daus18300_010931</name>
</gene>
<dbReference type="InterPro" id="IPR052895">
    <property type="entry name" value="HetReg/Transcr_Mod"/>
</dbReference>
<dbReference type="InterPro" id="IPR010730">
    <property type="entry name" value="HET"/>
</dbReference>
<organism evidence="2 3">
    <name type="scientific">Diaporthe australafricana</name>
    <dbReference type="NCBI Taxonomy" id="127596"/>
    <lineage>
        <taxon>Eukaryota</taxon>
        <taxon>Fungi</taxon>
        <taxon>Dikarya</taxon>
        <taxon>Ascomycota</taxon>
        <taxon>Pezizomycotina</taxon>
        <taxon>Sordariomycetes</taxon>
        <taxon>Sordariomycetidae</taxon>
        <taxon>Diaporthales</taxon>
        <taxon>Diaporthaceae</taxon>
        <taxon>Diaporthe</taxon>
    </lineage>
</organism>
<keyword evidence="3" id="KW-1185">Reference proteome</keyword>
<evidence type="ECO:0000313" key="2">
    <source>
        <dbReference type="EMBL" id="KAL1855857.1"/>
    </source>
</evidence>
<sequence length="678" mass="77406">MSETFHYEPLTGDDIRVLRVQPLSSPSDADSTPLSMTLDHLNPHQKSATPFWAMSYVWGSTKDPQTVQINGTPFQVTSNLHEALVQYRRQFLNHGRRAAEAGVDVLWIDAICINQKDYLEKSVQVPRMKEVYGRCERVLAWLGPVNEEEEADMALVAETLDHVDEEVKTGAKYPDVTEAFRETSESTLKGRERLEKIRMQLLRLGCREWFRRVWILQEYALAVQTPMFLFGPHITNYWTFTVAWTYLVLHPMAARGITSIALFQYDPCAYLYVKQSRIESQNEEEHGSSSTRDKEFKLGSKILKYLDETNRYGATMPHDYIYALLGLVDSDDLPEELKPDYDKPFETVYHEYMAFLLRTTHDTRALMLGPLGTIDGVPSWVPDLRNRLAAQWVTDVRPLTRTHDITVSADSKSLILPAISLGKVISSFPSQGPLAREPETYLELNESAAKVFGLVPENVDFQDIMGSLLNILGRTEVYPASAFQRFEQSIIAEAANRSKKSFQETMEIWQRFRLRRMFGAYHWSFMEPLFSTAYRAMVSEIPIRRDSAHLSDEGITQEDLLDMDAFLRQAKIQDTLLGLPQFVLDDGRIGHLQLSARNSPMPSCEIGDLVVVLRGNPYPFLVRPVQEGKYRLISGGVVFDELPNGFGEETLARFERSFEMAAREEDTESAVIVRLEVI</sequence>
<comment type="caution">
    <text evidence="2">The sequence shown here is derived from an EMBL/GenBank/DDBJ whole genome shotgun (WGS) entry which is preliminary data.</text>
</comment>
<reference evidence="2 3" key="1">
    <citation type="journal article" date="2024" name="IMA Fungus">
        <title>IMA Genome - F19 : A genome assembly and annotation guide to empower mycologists, including annotated draft genome sequences of Ceratocystis pirilliformis, Diaporthe australafricana, Fusarium ophioides, Paecilomyces lecythidis, and Sporothrix stenoceras.</title>
        <authorList>
            <person name="Aylward J."/>
            <person name="Wilson A.M."/>
            <person name="Visagie C.M."/>
            <person name="Spraker J."/>
            <person name="Barnes I."/>
            <person name="Buitendag C."/>
            <person name="Ceriani C."/>
            <person name="Del Mar Angel L."/>
            <person name="du Plessis D."/>
            <person name="Fuchs T."/>
            <person name="Gasser K."/>
            <person name="Kramer D."/>
            <person name="Li W."/>
            <person name="Munsamy K."/>
            <person name="Piso A."/>
            <person name="Price J.L."/>
            <person name="Sonnekus B."/>
            <person name="Thomas C."/>
            <person name="van der Nest A."/>
            <person name="van Dijk A."/>
            <person name="van Heerden A."/>
            <person name="van Vuuren N."/>
            <person name="Yilmaz N."/>
            <person name="Duong T.A."/>
            <person name="van der Merwe N.A."/>
            <person name="Wingfield M.J."/>
            <person name="Wingfield B.D."/>
        </authorList>
    </citation>
    <scope>NUCLEOTIDE SEQUENCE [LARGE SCALE GENOMIC DNA]</scope>
    <source>
        <strain evidence="2 3">CMW 18300</strain>
    </source>
</reference>
<dbReference type="Proteomes" id="UP001583177">
    <property type="component" value="Unassembled WGS sequence"/>
</dbReference>
<evidence type="ECO:0000259" key="1">
    <source>
        <dbReference type="Pfam" id="PF06985"/>
    </source>
</evidence>
<dbReference type="EMBL" id="JAWRVE010000126">
    <property type="protein sequence ID" value="KAL1855857.1"/>
    <property type="molecule type" value="Genomic_DNA"/>
</dbReference>
<dbReference type="Pfam" id="PF06985">
    <property type="entry name" value="HET"/>
    <property type="match status" value="1"/>
</dbReference>
<feature type="domain" description="Heterokaryon incompatibility" evidence="1">
    <location>
        <begin position="52"/>
        <end position="218"/>
    </location>
</feature>
<protein>
    <recommendedName>
        <fullName evidence="1">Heterokaryon incompatibility domain-containing protein</fullName>
    </recommendedName>
</protein>
<dbReference type="PANTHER" id="PTHR24148:SF64">
    <property type="entry name" value="HETEROKARYON INCOMPATIBILITY DOMAIN-CONTAINING PROTEIN"/>
    <property type="match status" value="1"/>
</dbReference>